<name>A0ABX8WNY0_9GAMM</name>
<evidence type="ECO:0000313" key="5">
    <source>
        <dbReference type="EMBL" id="QYR52436.1"/>
    </source>
</evidence>
<evidence type="ECO:0000256" key="1">
    <source>
        <dbReference type="ARBA" id="ARBA00023015"/>
    </source>
</evidence>
<keyword evidence="1" id="KW-0805">Transcription regulation</keyword>
<dbReference type="InterPro" id="IPR039422">
    <property type="entry name" value="MarR/SlyA-like"/>
</dbReference>
<evidence type="ECO:0000256" key="3">
    <source>
        <dbReference type="ARBA" id="ARBA00023163"/>
    </source>
</evidence>
<reference evidence="5 6" key="1">
    <citation type="submission" date="2021-08" db="EMBL/GenBank/DDBJ databases">
        <title>Lysobacter sp. strain CJ11 Genome sequencing and assembly.</title>
        <authorList>
            <person name="Kim I."/>
        </authorList>
    </citation>
    <scope>NUCLEOTIDE SEQUENCE [LARGE SCALE GENOMIC DNA]</scope>
    <source>
        <strain evidence="5 6">CJ11</strain>
    </source>
</reference>
<dbReference type="SMART" id="SM00347">
    <property type="entry name" value="HTH_MARR"/>
    <property type="match status" value="1"/>
</dbReference>
<dbReference type="Gene3D" id="1.10.10.10">
    <property type="entry name" value="Winged helix-like DNA-binding domain superfamily/Winged helix DNA-binding domain"/>
    <property type="match status" value="1"/>
</dbReference>
<dbReference type="PRINTS" id="PR00598">
    <property type="entry name" value="HTHMARR"/>
</dbReference>
<dbReference type="EMBL" id="CP080544">
    <property type="protein sequence ID" value="QYR52436.1"/>
    <property type="molecule type" value="Genomic_DNA"/>
</dbReference>
<feature type="domain" description="HTH marR-type" evidence="4">
    <location>
        <begin position="9"/>
        <end position="142"/>
    </location>
</feature>
<keyword evidence="6" id="KW-1185">Reference proteome</keyword>
<organism evidence="5 6">
    <name type="scientific">Lysobacter soyae</name>
    <dbReference type="NCBI Taxonomy" id="2764185"/>
    <lineage>
        <taxon>Bacteria</taxon>
        <taxon>Pseudomonadati</taxon>
        <taxon>Pseudomonadota</taxon>
        <taxon>Gammaproteobacteria</taxon>
        <taxon>Lysobacterales</taxon>
        <taxon>Lysobacteraceae</taxon>
        <taxon>Lysobacter</taxon>
    </lineage>
</organism>
<sequence>MECQDNLRTSSIGVLFKQTRDAMWAAMSRALSAEGLDFTFSQYITLKRLSQGASSAGELARAVEIHPGAMTRLLDQLETRGLVRRLADPEDRRALKVELTEEGQNARALTERIGEQIRMQAMEGLNLSEREELVRLLSHVRNNLNKDIQ</sequence>
<dbReference type="Proteomes" id="UP000824755">
    <property type="component" value="Chromosome"/>
</dbReference>
<dbReference type="PROSITE" id="PS50995">
    <property type="entry name" value="HTH_MARR_2"/>
    <property type="match status" value="1"/>
</dbReference>
<gene>
    <name evidence="5" type="ORF">H8L67_07465</name>
</gene>
<evidence type="ECO:0000313" key="6">
    <source>
        <dbReference type="Proteomes" id="UP000824755"/>
    </source>
</evidence>
<dbReference type="InterPro" id="IPR036390">
    <property type="entry name" value="WH_DNA-bd_sf"/>
</dbReference>
<dbReference type="InterPro" id="IPR036388">
    <property type="entry name" value="WH-like_DNA-bd_sf"/>
</dbReference>
<dbReference type="PANTHER" id="PTHR33164:SF64">
    <property type="entry name" value="TRANSCRIPTIONAL REGULATOR SLYA"/>
    <property type="match status" value="1"/>
</dbReference>
<accession>A0ABX8WNY0</accession>
<protein>
    <submittedName>
        <fullName evidence="5">MarR family transcriptional regulator</fullName>
    </submittedName>
</protein>
<keyword evidence="3" id="KW-0804">Transcription</keyword>
<dbReference type="RefSeq" id="WP_220379222.1">
    <property type="nucleotide sequence ID" value="NZ_CP080544.1"/>
</dbReference>
<dbReference type="Pfam" id="PF01047">
    <property type="entry name" value="MarR"/>
    <property type="match status" value="1"/>
</dbReference>
<dbReference type="PANTHER" id="PTHR33164">
    <property type="entry name" value="TRANSCRIPTIONAL REGULATOR, MARR FAMILY"/>
    <property type="match status" value="1"/>
</dbReference>
<dbReference type="PROSITE" id="PS01117">
    <property type="entry name" value="HTH_MARR_1"/>
    <property type="match status" value="1"/>
</dbReference>
<evidence type="ECO:0000259" key="4">
    <source>
        <dbReference type="PROSITE" id="PS50995"/>
    </source>
</evidence>
<proteinExistence type="predicted"/>
<keyword evidence="2" id="KW-0238">DNA-binding</keyword>
<dbReference type="InterPro" id="IPR023187">
    <property type="entry name" value="Tscrpt_reg_MarR-type_CS"/>
</dbReference>
<evidence type="ECO:0000256" key="2">
    <source>
        <dbReference type="ARBA" id="ARBA00023125"/>
    </source>
</evidence>
<dbReference type="InterPro" id="IPR000835">
    <property type="entry name" value="HTH_MarR-typ"/>
</dbReference>
<dbReference type="SUPFAM" id="SSF46785">
    <property type="entry name" value="Winged helix' DNA-binding domain"/>
    <property type="match status" value="1"/>
</dbReference>